<organism evidence="1 2">
    <name type="scientific">Caerostris extrusa</name>
    <name type="common">Bark spider</name>
    <name type="synonym">Caerostris bankana</name>
    <dbReference type="NCBI Taxonomy" id="172846"/>
    <lineage>
        <taxon>Eukaryota</taxon>
        <taxon>Metazoa</taxon>
        <taxon>Ecdysozoa</taxon>
        <taxon>Arthropoda</taxon>
        <taxon>Chelicerata</taxon>
        <taxon>Arachnida</taxon>
        <taxon>Araneae</taxon>
        <taxon>Araneomorphae</taxon>
        <taxon>Entelegynae</taxon>
        <taxon>Araneoidea</taxon>
        <taxon>Araneidae</taxon>
        <taxon>Caerostris</taxon>
    </lineage>
</organism>
<protein>
    <submittedName>
        <fullName evidence="1">Uncharacterized protein</fullName>
    </submittedName>
</protein>
<accession>A0AAV4RK08</accession>
<evidence type="ECO:0000313" key="1">
    <source>
        <dbReference type="EMBL" id="GIY21790.1"/>
    </source>
</evidence>
<comment type="caution">
    <text evidence="1">The sequence shown here is derived from an EMBL/GenBank/DDBJ whole genome shotgun (WGS) entry which is preliminary data.</text>
</comment>
<sequence length="109" mass="12919">MSDMFRDYLMKSLSRTPRECNLEIINFIENSTKEHLQGNLEHCTKCLINSLIQNPAKKVPIIFEKVWKKQLPQLVLKSKDTPRSYFRQKDPKSFQPKSLMTELEIIHIE</sequence>
<evidence type="ECO:0000313" key="2">
    <source>
        <dbReference type="Proteomes" id="UP001054945"/>
    </source>
</evidence>
<proteinExistence type="predicted"/>
<gene>
    <name evidence="1" type="ORF">CEXT_84641</name>
</gene>
<dbReference type="EMBL" id="BPLR01008057">
    <property type="protein sequence ID" value="GIY21790.1"/>
    <property type="molecule type" value="Genomic_DNA"/>
</dbReference>
<name>A0AAV4RK08_CAEEX</name>
<dbReference type="Proteomes" id="UP001054945">
    <property type="component" value="Unassembled WGS sequence"/>
</dbReference>
<feature type="non-terminal residue" evidence="1">
    <location>
        <position position="109"/>
    </location>
</feature>
<keyword evidence="2" id="KW-1185">Reference proteome</keyword>
<reference evidence="1 2" key="1">
    <citation type="submission" date="2021-06" db="EMBL/GenBank/DDBJ databases">
        <title>Caerostris extrusa draft genome.</title>
        <authorList>
            <person name="Kono N."/>
            <person name="Arakawa K."/>
        </authorList>
    </citation>
    <scope>NUCLEOTIDE SEQUENCE [LARGE SCALE GENOMIC DNA]</scope>
</reference>
<dbReference type="AlphaFoldDB" id="A0AAV4RK08"/>